<keyword evidence="4 7" id="KW-0812">Transmembrane</keyword>
<dbReference type="RefSeq" id="WP_102365964.1">
    <property type="nucleotide sequence ID" value="NZ_CP020991.1"/>
</dbReference>
<comment type="subcellular location">
    <subcellularLocation>
        <location evidence="1">Membrane</location>
        <topology evidence="1">Multi-pass membrane protein</topology>
    </subcellularLocation>
</comment>
<feature type="transmembrane region" description="Helical" evidence="7">
    <location>
        <begin position="42"/>
        <end position="66"/>
    </location>
</feature>
<organism evidence="9 10">
    <name type="scientific">Monoglobus pectinilyticus</name>
    <dbReference type="NCBI Taxonomy" id="1981510"/>
    <lineage>
        <taxon>Bacteria</taxon>
        <taxon>Bacillati</taxon>
        <taxon>Bacillota</taxon>
        <taxon>Clostridia</taxon>
        <taxon>Monoglobales</taxon>
        <taxon>Monoglobaceae</taxon>
        <taxon>Monoglobus</taxon>
    </lineage>
</organism>
<keyword evidence="10" id="KW-1185">Reference proteome</keyword>
<evidence type="ECO:0000313" key="9">
    <source>
        <dbReference type="EMBL" id="AUO19788.1"/>
    </source>
</evidence>
<dbReference type="GeneID" id="98063022"/>
<dbReference type="GO" id="GO:0047360">
    <property type="term" value="F:undecaprenyl-phosphate galactose phosphotransferase activity"/>
    <property type="evidence" value="ECO:0007669"/>
    <property type="project" value="UniProtKB-EC"/>
</dbReference>
<dbReference type="OrthoDB" id="9808602at2"/>
<evidence type="ECO:0000313" key="10">
    <source>
        <dbReference type="Proteomes" id="UP000235589"/>
    </source>
</evidence>
<proteinExistence type="inferred from homology"/>
<dbReference type="EC" id="2.7.8.6" evidence="9"/>
<dbReference type="PANTHER" id="PTHR30576:SF10">
    <property type="entry name" value="SLL5057 PROTEIN"/>
    <property type="match status" value="1"/>
</dbReference>
<sequence>MARKIYRGEYNPAHNIVKKEHYEIFKNIQPNKNLWYLFVKRAADIICSLLALIFLSPLFLAVSIAIKKDGGPVFFMQQRIGKDGKAFRMYKFRSMVVNAEEMLKELQSKNEASGPVFKIENDPRVTKVGRFIRKYSIDELPQLINILIGDMSIVGPRPPLPSEVVMYSEYDMQRLKVRPGLTCYWQCGGRSKISFEKWIDMDLEYINDQGIWCDFKIILKTIPAVFNGDGAY</sequence>
<evidence type="ECO:0000256" key="4">
    <source>
        <dbReference type="ARBA" id="ARBA00022692"/>
    </source>
</evidence>
<dbReference type="PANTHER" id="PTHR30576">
    <property type="entry name" value="COLANIC BIOSYNTHESIS UDP-GLUCOSE LIPID CARRIER TRANSFERASE"/>
    <property type="match status" value="1"/>
</dbReference>
<evidence type="ECO:0000256" key="5">
    <source>
        <dbReference type="ARBA" id="ARBA00022989"/>
    </source>
</evidence>
<protein>
    <submittedName>
        <fullName evidence="9">Undecaprenyl-phosphate galactose phosphotransferase</fullName>
        <ecNumber evidence="9">2.7.8.6</ecNumber>
    </submittedName>
</protein>
<comment type="similarity">
    <text evidence="2">Belongs to the bacterial sugar transferase family.</text>
</comment>
<dbReference type="NCBIfam" id="TIGR03025">
    <property type="entry name" value="EPS_sugtrans"/>
    <property type="match status" value="1"/>
</dbReference>
<evidence type="ECO:0000256" key="6">
    <source>
        <dbReference type="ARBA" id="ARBA00023136"/>
    </source>
</evidence>
<feature type="domain" description="Bacterial sugar transferase" evidence="8">
    <location>
        <begin position="40"/>
        <end position="226"/>
    </location>
</feature>
<dbReference type="Pfam" id="PF02397">
    <property type="entry name" value="Bac_transf"/>
    <property type="match status" value="1"/>
</dbReference>
<evidence type="ECO:0000256" key="3">
    <source>
        <dbReference type="ARBA" id="ARBA00022679"/>
    </source>
</evidence>
<dbReference type="InterPro" id="IPR003362">
    <property type="entry name" value="Bact_transf"/>
</dbReference>
<dbReference type="Proteomes" id="UP000235589">
    <property type="component" value="Chromosome"/>
</dbReference>
<evidence type="ECO:0000259" key="8">
    <source>
        <dbReference type="Pfam" id="PF02397"/>
    </source>
</evidence>
<evidence type="ECO:0000256" key="1">
    <source>
        <dbReference type="ARBA" id="ARBA00004141"/>
    </source>
</evidence>
<dbReference type="GO" id="GO:0016020">
    <property type="term" value="C:membrane"/>
    <property type="evidence" value="ECO:0007669"/>
    <property type="project" value="UniProtKB-SubCell"/>
</dbReference>
<dbReference type="AlphaFoldDB" id="A0A2K9P574"/>
<accession>A0A2K9P574</accession>
<keyword evidence="5 7" id="KW-1133">Transmembrane helix</keyword>
<evidence type="ECO:0000256" key="7">
    <source>
        <dbReference type="SAM" id="Phobius"/>
    </source>
</evidence>
<dbReference type="KEGG" id="mpec:B9O19_01632"/>
<gene>
    <name evidence="9" type="ORF">B9O19_01632</name>
</gene>
<reference evidence="9 10" key="1">
    <citation type="submission" date="2017-04" db="EMBL/GenBank/DDBJ databases">
        <title>Monoglobus pectinilyticus 14 draft genome.</title>
        <authorList>
            <person name="Kim C."/>
            <person name="Rosendale D.I."/>
            <person name="Kelly W.J."/>
            <person name="Tannock G.W."/>
            <person name="Patchett M.L."/>
            <person name="Jordens J.Z."/>
        </authorList>
    </citation>
    <scope>NUCLEOTIDE SEQUENCE [LARGE SCALE GENOMIC DNA]</scope>
    <source>
        <strain evidence="9 10">14</strain>
    </source>
</reference>
<evidence type="ECO:0000256" key="2">
    <source>
        <dbReference type="ARBA" id="ARBA00006464"/>
    </source>
</evidence>
<name>A0A2K9P574_9FIRM</name>
<dbReference type="EMBL" id="CP020991">
    <property type="protein sequence ID" value="AUO19788.1"/>
    <property type="molecule type" value="Genomic_DNA"/>
</dbReference>
<dbReference type="InterPro" id="IPR017475">
    <property type="entry name" value="EPS_sugar_tfrase"/>
</dbReference>
<keyword evidence="3 9" id="KW-0808">Transferase</keyword>
<keyword evidence="6 7" id="KW-0472">Membrane</keyword>